<dbReference type="EMBL" id="CP030280">
    <property type="protein sequence ID" value="AWY96963.1"/>
    <property type="molecule type" value="Genomic_DNA"/>
</dbReference>
<keyword evidence="2" id="KW-0808">Transferase</keyword>
<reference evidence="3" key="1">
    <citation type="submission" date="2018-06" db="EMBL/GenBank/DDBJ databases">
        <title>Description of Blautia argi sp. nov., a new anaerobic isolated from dog feces.</title>
        <authorList>
            <person name="Chang Y.-H."/>
            <person name="Paek J."/>
            <person name="Shin Y."/>
        </authorList>
    </citation>
    <scope>NUCLEOTIDE SEQUENCE [LARGE SCALE GENOMIC DNA]</scope>
    <source>
        <strain evidence="3">KCTC 15426</strain>
    </source>
</reference>
<sequence>MNRIYMYAHGGSGNHGCEAIVRSTLKILENLDAEKELFSTRPEEDKKYGIHNLCTVIAEKESYSKKSLAFAKAYMSLKLKNDYMPMDKLDYRKAISKVQKGNIALSIGGDNYCYADNKRYTMLQDLFLERGAKTVLWGCSVEPDLVRKPEIANDLKRYSLITARETISYNALKCVNPNTILVSDPAFMLDRKEVILPKELENKEFVGINLSPMIVENESNNGITVKNYEKLIEYILEHTNLSIMLVPHVIWEFNDDRIPLKKLYERYKESKRIVLLEDMSCERIKGYIAKCRFFIGARTHSTIAAYSSCVPTLVVGYSVKAIGIARDLFGTEENYVIPVQNLQGEEEVLNHFKWLCDKEKEIRENLRKTMENYKMRALRAYDAVKGL</sequence>
<organism evidence="2 3">
    <name type="scientific">Blautia argi</name>
    <dbReference type="NCBI Taxonomy" id="1912897"/>
    <lineage>
        <taxon>Bacteria</taxon>
        <taxon>Bacillati</taxon>
        <taxon>Bacillota</taxon>
        <taxon>Clostridia</taxon>
        <taxon>Lachnospirales</taxon>
        <taxon>Lachnospiraceae</taxon>
        <taxon>Blautia</taxon>
    </lineage>
</organism>
<dbReference type="PANTHER" id="PTHR36836:SF1">
    <property type="entry name" value="COLANIC ACID BIOSYNTHESIS PROTEIN WCAK"/>
    <property type="match status" value="1"/>
</dbReference>
<dbReference type="InterPro" id="IPR007345">
    <property type="entry name" value="Polysacch_pyruvyl_Trfase"/>
</dbReference>
<keyword evidence="3" id="KW-1185">Reference proteome</keyword>
<dbReference type="KEGG" id="blau:DQQ01_00990"/>
<name>A0A2Z4U7L1_9FIRM</name>
<dbReference type="OrthoDB" id="1814359at2"/>
<dbReference type="PANTHER" id="PTHR36836">
    <property type="entry name" value="COLANIC ACID BIOSYNTHESIS PROTEIN WCAK"/>
    <property type="match status" value="1"/>
</dbReference>
<dbReference type="RefSeq" id="WP_111917814.1">
    <property type="nucleotide sequence ID" value="NZ_CAUWHR010000020.1"/>
</dbReference>
<feature type="domain" description="Polysaccharide pyruvyl transferase" evidence="1">
    <location>
        <begin position="14"/>
        <end position="318"/>
    </location>
</feature>
<dbReference type="GO" id="GO:0016740">
    <property type="term" value="F:transferase activity"/>
    <property type="evidence" value="ECO:0007669"/>
    <property type="project" value="UniProtKB-KW"/>
</dbReference>
<proteinExistence type="predicted"/>
<evidence type="ECO:0000313" key="3">
    <source>
        <dbReference type="Proteomes" id="UP000250003"/>
    </source>
</evidence>
<evidence type="ECO:0000259" key="1">
    <source>
        <dbReference type="Pfam" id="PF04230"/>
    </source>
</evidence>
<dbReference type="Proteomes" id="UP000250003">
    <property type="component" value="Chromosome"/>
</dbReference>
<dbReference type="AlphaFoldDB" id="A0A2Z4U7L1"/>
<evidence type="ECO:0000313" key="2">
    <source>
        <dbReference type="EMBL" id="AWY96963.1"/>
    </source>
</evidence>
<accession>A0A2Z4U7L1</accession>
<dbReference type="Pfam" id="PF04230">
    <property type="entry name" value="PS_pyruv_trans"/>
    <property type="match status" value="1"/>
</dbReference>
<protein>
    <submittedName>
        <fullName evidence="2">Polysaccharide pyruvyl transferase family protein</fullName>
    </submittedName>
</protein>
<gene>
    <name evidence="2" type="ORF">DQQ01_00990</name>
</gene>